<name>A0A1W6N5U8_9PROT</name>
<evidence type="ECO:0000313" key="9">
    <source>
        <dbReference type="Proteomes" id="UP000237351"/>
    </source>
</evidence>
<keyword evidence="9" id="KW-1185">Reference proteome</keyword>
<proteinExistence type="inferred from homology"/>
<reference evidence="8 9" key="1">
    <citation type="submission" date="2014-06" db="EMBL/GenBank/DDBJ databases">
        <title>The genome of the endonuclear symbiont Nucleicultrix amoebiphila.</title>
        <authorList>
            <person name="Schulz F."/>
            <person name="Horn M."/>
        </authorList>
    </citation>
    <scope>NUCLEOTIDE SEQUENCE [LARGE SCALE GENOMIC DNA]</scope>
    <source>
        <strain evidence="8 9">FS5</strain>
    </source>
</reference>
<dbReference type="HAMAP" id="MF_00080">
    <property type="entry name" value="IF_3"/>
    <property type="match status" value="1"/>
</dbReference>
<gene>
    <name evidence="4" type="primary">infC</name>
    <name evidence="8" type="ORF">GQ61_08050</name>
</gene>
<sequence>MTKSFRERGQLDDGPRVNQGIRAPRIRLIDENGEMIGVVTTQEGIRRAELAGLDLVEVSPQADPPVCKILDLGKYKYELQKKKAAVRKNQKVIEIKEIKVRPTIEENDYQVKLRAMKRFFEDGDKVKVSMRFRGRELSHQELGMEVLKRMCTDLDDIARVEHEPKFEGKQIFMLLSPK</sequence>
<evidence type="ECO:0000256" key="3">
    <source>
        <dbReference type="ARBA" id="ARBA00022917"/>
    </source>
</evidence>
<dbReference type="PANTHER" id="PTHR10938:SF0">
    <property type="entry name" value="TRANSLATION INITIATION FACTOR IF-3, MITOCHONDRIAL"/>
    <property type="match status" value="1"/>
</dbReference>
<dbReference type="STRING" id="1414854.GQ61_08050"/>
<dbReference type="InterPro" id="IPR019815">
    <property type="entry name" value="Translation_initiation_fac_3_C"/>
</dbReference>
<dbReference type="FunFam" id="3.30.110.10:FF:000001">
    <property type="entry name" value="Translation initiation factor IF-3"/>
    <property type="match status" value="1"/>
</dbReference>
<dbReference type="InterPro" id="IPR036788">
    <property type="entry name" value="T_IF-3_C_sf"/>
</dbReference>
<dbReference type="OrthoDB" id="9806014at2"/>
<dbReference type="Gene3D" id="3.10.20.80">
    <property type="entry name" value="Translation initiation factor 3 (IF-3), N-terminal domain"/>
    <property type="match status" value="1"/>
</dbReference>
<dbReference type="Proteomes" id="UP000237351">
    <property type="component" value="Chromosome"/>
</dbReference>
<dbReference type="KEGG" id="naf:GQ61_08050"/>
<keyword evidence="3 4" id="KW-0648">Protein biosynthesis</keyword>
<feature type="domain" description="Translation initiation factor 3 N-terminal" evidence="7">
    <location>
        <begin position="17"/>
        <end position="84"/>
    </location>
</feature>
<dbReference type="Pfam" id="PF05198">
    <property type="entry name" value="IF3_N"/>
    <property type="match status" value="1"/>
</dbReference>
<dbReference type="InterPro" id="IPR001288">
    <property type="entry name" value="Translation_initiation_fac_3"/>
</dbReference>
<keyword evidence="4" id="KW-0963">Cytoplasm</keyword>
<evidence type="ECO:0000259" key="6">
    <source>
        <dbReference type="Pfam" id="PF00707"/>
    </source>
</evidence>
<dbReference type="GO" id="GO:0005829">
    <property type="term" value="C:cytosol"/>
    <property type="evidence" value="ECO:0007669"/>
    <property type="project" value="TreeGrafter"/>
</dbReference>
<comment type="function">
    <text evidence="4">IF-3 binds to the 30S ribosomal subunit and shifts the equilibrium between 70S ribosomes and their 50S and 30S subunits in favor of the free subunits, thus enhancing the availability of 30S subunits on which protein synthesis initiation begins.</text>
</comment>
<dbReference type="GO" id="GO:0043022">
    <property type="term" value="F:ribosome binding"/>
    <property type="evidence" value="ECO:0007669"/>
    <property type="project" value="UniProtKB-ARBA"/>
</dbReference>
<dbReference type="GO" id="GO:0032790">
    <property type="term" value="P:ribosome disassembly"/>
    <property type="evidence" value="ECO:0007669"/>
    <property type="project" value="TreeGrafter"/>
</dbReference>
<protein>
    <recommendedName>
        <fullName evidence="4 5">Translation initiation factor IF-3</fullName>
    </recommendedName>
</protein>
<dbReference type="RefSeq" id="WP_085784792.1">
    <property type="nucleotide sequence ID" value="NZ_CP008743.1"/>
</dbReference>
<keyword evidence="2 4" id="KW-0396">Initiation factor</keyword>
<feature type="domain" description="Translation initiation factor 3 C-terminal" evidence="6">
    <location>
        <begin position="93"/>
        <end position="178"/>
    </location>
</feature>
<dbReference type="FunFam" id="3.10.20.80:FF:000001">
    <property type="entry name" value="Translation initiation factor IF-3"/>
    <property type="match status" value="1"/>
</dbReference>
<evidence type="ECO:0000313" key="8">
    <source>
        <dbReference type="EMBL" id="ARN85247.1"/>
    </source>
</evidence>
<dbReference type="EMBL" id="CP008743">
    <property type="protein sequence ID" value="ARN85247.1"/>
    <property type="molecule type" value="Genomic_DNA"/>
</dbReference>
<dbReference type="SUPFAM" id="SSF55200">
    <property type="entry name" value="Translation initiation factor IF3, C-terminal domain"/>
    <property type="match status" value="1"/>
</dbReference>
<comment type="similarity">
    <text evidence="1 4">Belongs to the IF-3 family.</text>
</comment>
<dbReference type="Pfam" id="PF00707">
    <property type="entry name" value="IF3_C"/>
    <property type="match status" value="1"/>
</dbReference>
<dbReference type="InterPro" id="IPR036787">
    <property type="entry name" value="T_IF-3_N_sf"/>
</dbReference>
<accession>A0A1W6N5U8</accession>
<dbReference type="PANTHER" id="PTHR10938">
    <property type="entry name" value="TRANSLATION INITIATION FACTOR IF-3"/>
    <property type="match status" value="1"/>
</dbReference>
<comment type="subunit">
    <text evidence="4">Monomer.</text>
</comment>
<evidence type="ECO:0000256" key="5">
    <source>
        <dbReference type="NCBIfam" id="TIGR00168"/>
    </source>
</evidence>
<dbReference type="NCBIfam" id="TIGR00168">
    <property type="entry name" value="infC"/>
    <property type="match status" value="1"/>
</dbReference>
<evidence type="ECO:0000256" key="4">
    <source>
        <dbReference type="HAMAP-Rule" id="MF_00080"/>
    </source>
</evidence>
<dbReference type="GO" id="GO:0016020">
    <property type="term" value="C:membrane"/>
    <property type="evidence" value="ECO:0007669"/>
    <property type="project" value="TreeGrafter"/>
</dbReference>
<dbReference type="Gene3D" id="3.30.110.10">
    <property type="entry name" value="Translation initiation factor 3 (IF-3), C-terminal domain"/>
    <property type="match status" value="1"/>
</dbReference>
<organism evidence="8 9">
    <name type="scientific">Candidatus Nucleicultrix amoebiphila FS5</name>
    <dbReference type="NCBI Taxonomy" id="1414854"/>
    <lineage>
        <taxon>Bacteria</taxon>
        <taxon>Pseudomonadati</taxon>
        <taxon>Pseudomonadota</taxon>
        <taxon>Alphaproteobacteria</taxon>
        <taxon>Holosporales</taxon>
        <taxon>Candidatus Nucleicultricaceae</taxon>
        <taxon>Candidatus Nucleicultrix</taxon>
    </lineage>
</organism>
<dbReference type="SUPFAM" id="SSF54364">
    <property type="entry name" value="Translation initiation factor IF3, N-terminal domain"/>
    <property type="match status" value="1"/>
</dbReference>
<evidence type="ECO:0000259" key="7">
    <source>
        <dbReference type="Pfam" id="PF05198"/>
    </source>
</evidence>
<evidence type="ECO:0000256" key="2">
    <source>
        <dbReference type="ARBA" id="ARBA00022540"/>
    </source>
</evidence>
<dbReference type="GO" id="GO:0003743">
    <property type="term" value="F:translation initiation factor activity"/>
    <property type="evidence" value="ECO:0007669"/>
    <property type="project" value="UniProtKB-UniRule"/>
</dbReference>
<evidence type="ECO:0000256" key="1">
    <source>
        <dbReference type="ARBA" id="ARBA00005439"/>
    </source>
</evidence>
<dbReference type="AlphaFoldDB" id="A0A1W6N5U8"/>
<comment type="subcellular location">
    <subcellularLocation>
        <location evidence="4">Cytoplasm</location>
    </subcellularLocation>
</comment>
<dbReference type="InterPro" id="IPR019814">
    <property type="entry name" value="Translation_initiation_fac_3_N"/>
</dbReference>